<protein>
    <submittedName>
        <fullName evidence="2">PHP domain protein</fullName>
    </submittedName>
</protein>
<comment type="caution">
    <text evidence="2">The sequence shown here is derived from an EMBL/GenBank/DDBJ whole genome shotgun (WGS) entry which is preliminary data.</text>
</comment>
<evidence type="ECO:0000313" key="3">
    <source>
        <dbReference type="Proteomes" id="UP000054010"/>
    </source>
</evidence>
<dbReference type="Gene3D" id="1.10.150.650">
    <property type="match status" value="1"/>
</dbReference>
<dbReference type="SMART" id="SM00481">
    <property type="entry name" value="POLIIIAc"/>
    <property type="match status" value="1"/>
</dbReference>
<dbReference type="InterPro" id="IPR003141">
    <property type="entry name" value="Pol/His_phosphatase_N"/>
</dbReference>
<dbReference type="eggNOG" id="COG0613">
    <property type="taxonomic scope" value="Bacteria"/>
</dbReference>
<organism evidence="2 3">
    <name type="scientific">Oscillochloris trichoides DG-6</name>
    <dbReference type="NCBI Taxonomy" id="765420"/>
    <lineage>
        <taxon>Bacteria</taxon>
        <taxon>Bacillati</taxon>
        <taxon>Chloroflexota</taxon>
        <taxon>Chloroflexia</taxon>
        <taxon>Chloroflexales</taxon>
        <taxon>Chloroflexineae</taxon>
        <taxon>Oscillochloridaceae</taxon>
        <taxon>Oscillochloris</taxon>
    </lineage>
</organism>
<dbReference type="SUPFAM" id="SSF89550">
    <property type="entry name" value="PHP domain-like"/>
    <property type="match status" value="1"/>
</dbReference>
<dbReference type="HOGENOM" id="CLU_067347_1_0_0"/>
<reference evidence="2 3" key="1">
    <citation type="journal article" date="2011" name="J. Bacteriol.">
        <title>Draft genome sequence of the anoxygenic filamentous phototrophic bacterium Oscillochloris trichoides subsp. DG-6.</title>
        <authorList>
            <person name="Kuznetsov B.B."/>
            <person name="Ivanovsky R.N."/>
            <person name="Keppen O.I."/>
            <person name="Sukhacheva M.V."/>
            <person name="Bumazhkin B.K."/>
            <person name="Patutina E.O."/>
            <person name="Beletsky A.V."/>
            <person name="Mardanov A.V."/>
            <person name="Baslerov R.V."/>
            <person name="Panteleeva A.N."/>
            <person name="Kolganova T.V."/>
            <person name="Ravin N.V."/>
            <person name="Skryabin K.G."/>
        </authorList>
    </citation>
    <scope>NUCLEOTIDE SEQUENCE [LARGE SCALE GENOMIC DNA]</scope>
    <source>
        <strain evidence="2 3">DG-6</strain>
    </source>
</reference>
<keyword evidence="3" id="KW-1185">Reference proteome</keyword>
<accession>E1IGR6</accession>
<dbReference type="Proteomes" id="UP000054010">
    <property type="component" value="Unassembled WGS sequence"/>
</dbReference>
<evidence type="ECO:0000313" key="2">
    <source>
        <dbReference type="EMBL" id="EFO79653.1"/>
    </source>
</evidence>
<evidence type="ECO:0000259" key="1">
    <source>
        <dbReference type="SMART" id="SM00481"/>
    </source>
</evidence>
<gene>
    <name evidence="2" type="ORF">OSCT_2517</name>
</gene>
<dbReference type="PANTHER" id="PTHR42924">
    <property type="entry name" value="EXONUCLEASE"/>
    <property type="match status" value="1"/>
</dbReference>
<dbReference type="InterPro" id="IPR052018">
    <property type="entry name" value="PHP_domain"/>
</dbReference>
<dbReference type="AlphaFoldDB" id="E1IGR6"/>
<dbReference type="STRING" id="765420.OSCT_2517"/>
<dbReference type="EMBL" id="ADVR01000110">
    <property type="protein sequence ID" value="EFO79653.1"/>
    <property type="molecule type" value="Genomic_DNA"/>
</dbReference>
<dbReference type="InterPro" id="IPR016195">
    <property type="entry name" value="Pol/histidinol_Pase-like"/>
</dbReference>
<sequence length="274" mass="29278">MIDLHIHTNATPHHAFWEPAALAAAAAERGLSVIAATDHNTTANVRALQAAGAEHGIWVVPGVEIDSAYNGKLWHTLVYGVNPDAPALLALCAEVFTRNAEDAQRLMQLLPERGFTLVGLEELGRSPNVADVATALAKQNELPNRQPREGHEEAGMRYILTEMAGAYRPLGVDAVIQVAHKLKGIAILAHPGRSKGIYAIPADAADIAALAAVGLDGLEVYYPSHTTQVEQFLLAQAKQHKLLVSGGSDSHHPRQPLAEIPVENVGAFLARLSR</sequence>
<dbReference type="PANTHER" id="PTHR42924:SF3">
    <property type="entry name" value="POLYMERASE_HISTIDINOL PHOSPHATASE N-TERMINAL DOMAIN-CONTAINING PROTEIN"/>
    <property type="match status" value="1"/>
</dbReference>
<dbReference type="GO" id="GO:0004534">
    <property type="term" value="F:5'-3' RNA exonuclease activity"/>
    <property type="evidence" value="ECO:0007669"/>
    <property type="project" value="TreeGrafter"/>
</dbReference>
<dbReference type="Gene3D" id="3.20.20.140">
    <property type="entry name" value="Metal-dependent hydrolases"/>
    <property type="match status" value="1"/>
</dbReference>
<dbReference type="GO" id="GO:0035312">
    <property type="term" value="F:5'-3' DNA exonuclease activity"/>
    <property type="evidence" value="ECO:0007669"/>
    <property type="project" value="TreeGrafter"/>
</dbReference>
<dbReference type="Pfam" id="PF02811">
    <property type="entry name" value="PHP"/>
    <property type="match status" value="1"/>
</dbReference>
<dbReference type="InterPro" id="IPR004013">
    <property type="entry name" value="PHP_dom"/>
</dbReference>
<proteinExistence type="predicted"/>
<feature type="domain" description="Polymerase/histidinol phosphatase N-terminal" evidence="1">
    <location>
        <begin position="2"/>
        <end position="69"/>
    </location>
</feature>
<name>E1IGR6_9CHLR</name>
<dbReference type="OrthoDB" id="148751at2"/>